<reference evidence="1" key="1">
    <citation type="submission" date="2021-06" db="EMBL/GenBank/DDBJ databases">
        <authorList>
            <person name="Kallberg Y."/>
            <person name="Tangrot J."/>
            <person name="Rosling A."/>
        </authorList>
    </citation>
    <scope>NUCLEOTIDE SEQUENCE</scope>
    <source>
        <strain evidence="1">AU212A</strain>
    </source>
</reference>
<sequence length="282" mass="31130">MMYYKNLLTTIYITLVVSVTTTTAAVTNLTGLPPNFPQTYPTLDTPPEPVAPWTALVDKSKLPAAPVNLIGYPCAAVDTFCHQIGIHTWSHTQLTTQSTDTIIAELKYTETLIKNVTNLTPKLMRPPTGDLDDRVRGIARQLGYKIALWNHDTFDWKSFGDPKYDLNWITDNFTIWAQNKSTIGVISLEHDLYNISSSKIPDAIDIIIKYNYTSKQISNCVPNTPAYVENVTLPMPDAVSSSPSGTNTNSPKKSSAEIHVPGFLAIIVSILVITGSIFIKLD</sequence>
<dbReference type="EMBL" id="CAJVPM010002477">
    <property type="protein sequence ID" value="CAG8486992.1"/>
    <property type="molecule type" value="Genomic_DNA"/>
</dbReference>
<gene>
    <name evidence="1" type="ORF">SCALOS_LOCUS2671</name>
</gene>
<accession>A0ACA9KQB8</accession>
<proteinExistence type="predicted"/>
<comment type="caution">
    <text evidence="1">The sequence shown here is derived from an EMBL/GenBank/DDBJ whole genome shotgun (WGS) entry which is preliminary data.</text>
</comment>
<protein>
    <submittedName>
        <fullName evidence="1">7983_t:CDS:1</fullName>
    </submittedName>
</protein>
<keyword evidence="2" id="KW-1185">Reference proteome</keyword>
<dbReference type="Proteomes" id="UP000789860">
    <property type="component" value="Unassembled WGS sequence"/>
</dbReference>
<evidence type="ECO:0000313" key="1">
    <source>
        <dbReference type="EMBL" id="CAG8486992.1"/>
    </source>
</evidence>
<name>A0ACA9KQB8_9GLOM</name>
<evidence type="ECO:0000313" key="2">
    <source>
        <dbReference type="Proteomes" id="UP000789860"/>
    </source>
</evidence>
<organism evidence="1 2">
    <name type="scientific">Scutellospora calospora</name>
    <dbReference type="NCBI Taxonomy" id="85575"/>
    <lineage>
        <taxon>Eukaryota</taxon>
        <taxon>Fungi</taxon>
        <taxon>Fungi incertae sedis</taxon>
        <taxon>Mucoromycota</taxon>
        <taxon>Glomeromycotina</taxon>
        <taxon>Glomeromycetes</taxon>
        <taxon>Diversisporales</taxon>
        <taxon>Gigasporaceae</taxon>
        <taxon>Scutellospora</taxon>
    </lineage>
</organism>